<dbReference type="GO" id="GO:0000166">
    <property type="term" value="F:nucleotide binding"/>
    <property type="evidence" value="ECO:0007669"/>
    <property type="project" value="UniProtKB-KW"/>
</dbReference>
<evidence type="ECO:0000256" key="1">
    <source>
        <dbReference type="ARBA" id="ARBA00008072"/>
    </source>
</evidence>
<organism evidence="5 6">
    <name type="scientific">Fusarium xylarioides</name>
    <dbReference type="NCBI Taxonomy" id="221167"/>
    <lineage>
        <taxon>Eukaryota</taxon>
        <taxon>Fungi</taxon>
        <taxon>Dikarya</taxon>
        <taxon>Ascomycota</taxon>
        <taxon>Pezizomycotina</taxon>
        <taxon>Sordariomycetes</taxon>
        <taxon>Hypocreomycetidae</taxon>
        <taxon>Hypocreales</taxon>
        <taxon>Nectriaceae</taxon>
        <taxon>Fusarium</taxon>
        <taxon>Fusarium fujikuroi species complex</taxon>
    </lineage>
</organism>
<sequence length="187" mass="19404">MAPKTQTAILQCAAAASNVGLPLTISYSAPAITDLPSPHHVLVRVQAVGLNPVDHKMITHFLMDGFPTGCDYCGVVESVGSCAAVSVGDRVCGGEFPYHRGSPNNGAFAQWKVADSRQILLVPAEWSEVEGAAVGGISWGTMAMAASDPEALGLAGVPSKPIDEPVFVLVYGGGTVTAKMVMQILRL</sequence>
<accession>A0A9P7HUP2</accession>
<reference evidence="5" key="1">
    <citation type="journal article" date="2020" name="bioRxiv">
        <title>Historical genomics reveals the evolutionary mechanisms behind multiple outbreaks of the host-specific coffee wilt pathogen Fusarium xylarioides.</title>
        <authorList>
            <person name="Peck D."/>
            <person name="Nowell R.W."/>
            <person name="Flood J."/>
            <person name="Ryan M.J."/>
            <person name="Barraclough T.G."/>
        </authorList>
    </citation>
    <scope>NUCLEOTIDE SEQUENCE</scope>
    <source>
        <strain evidence="5">IMI 127659i</strain>
    </source>
</reference>
<comment type="caution">
    <text evidence="5">The sequence shown here is derived from an EMBL/GenBank/DDBJ whole genome shotgun (WGS) entry which is preliminary data.</text>
</comment>
<dbReference type="Proteomes" id="UP000750502">
    <property type="component" value="Unassembled WGS sequence"/>
</dbReference>
<evidence type="ECO:0000313" key="6">
    <source>
        <dbReference type="Proteomes" id="UP000750502"/>
    </source>
</evidence>
<proteinExistence type="inferred from homology"/>
<dbReference type="SUPFAM" id="SSF50129">
    <property type="entry name" value="GroES-like"/>
    <property type="match status" value="1"/>
</dbReference>
<name>A0A9P7HUP2_9HYPO</name>
<evidence type="ECO:0000313" key="5">
    <source>
        <dbReference type="EMBL" id="KAG5766133.1"/>
    </source>
</evidence>
<keyword evidence="3" id="KW-0560">Oxidoreductase</keyword>
<dbReference type="OrthoDB" id="48317at2759"/>
<dbReference type="InterPro" id="IPR047122">
    <property type="entry name" value="Trans-enoyl_RdTase-like"/>
</dbReference>
<evidence type="ECO:0000256" key="3">
    <source>
        <dbReference type="ARBA" id="ARBA00023002"/>
    </source>
</evidence>
<dbReference type="EMBL" id="JADFTT010000170">
    <property type="protein sequence ID" value="KAG5766133.1"/>
    <property type="molecule type" value="Genomic_DNA"/>
</dbReference>
<evidence type="ECO:0000256" key="2">
    <source>
        <dbReference type="ARBA" id="ARBA00022741"/>
    </source>
</evidence>
<dbReference type="PANTHER" id="PTHR45348">
    <property type="entry name" value="HYPOTHETICAL OXIDOREDUCTASE (EUROFUNG)"/>
    <property type="match status" value="1"/>
</dbReference>
<protein>
    <recommendedName>
        <fullName evidence="4">Alcohol dehydrogenase-like N-terminal domain-containing protein</fullName>
    </recommendedName>
</protein>
<dbReference type="Gene3D" id="3.90.180.10">
    <property type="entry name" value="Medium-chain alcohol dehydrogenases, catalytic domain"/>
    <property type="match status" value="1"/>
</dbReference>
<dbReference type="Pfam" id="PF08240">
    <property type="entry name" value="ADH_N"/>
    <property type="match status" value="1"/>
</dbReference>
<dbReference type="InterPro" id="IPR011032">
    <property type="entry name" value="GroES-like_sf"/>
</dbReference>
<evidence type="ECO:0000259" key="4">
    <source>
        <dbReference type="Pfam" id="PF08240"/>
    </source>
</evidence>
<reference evidence="5" key="2">
    <citation type="submission" date="2020-10" db="EMBL/GenBank/DDBJ databases">
        <authorList>
            <person name="Peck L.D."/>
            <person name="Nowell R.W."/>
            <person name="Flood J."/>
            <person name="Ryan M.J."/>
            <person name="Barraclough T.G."/>
        </authorList>
    </citation>
    <scope>NUCLEOTIDE SEQUENCE</scope>
    <source>
        <strain evidence="5">IMI 127659i</strain>
    </source>
</reference>
<keyword evidence="2" id="KW-0547">Nucleotide-binding</keyword>
<dbReference type="AlphaFoldDB" id="A0A9P7HUP2"/>
<dbReference type="InterPro" id="IPR013154">
    <property type="entry name" value="ADH-like_N"/>
</dbReference>
<gene>
    <name evidence="5" type="ORF">H9Q72_005792</name>
</gene>
<comment type="similarity">
    <text evidence="1">Belongs to the zinc-containing alcohol dehydrogenase family.</text>
</comment>
<feature type="domain" description="Alcohol dehydrogenase-like N-terminal" evidence="4">
    <location>
        <begin position="38"/>
        <end position="123"/>
    </location>
</feature>
<dbReference type="GO" id="GO:0016651">
    <property type="term" value="F:oxidoreductase activity, acting on NAD(P)H"/>
    <property type="evidence" value="ECO:0007669"/>
    <property type="project" value="InterPro"/>
</dbReference>
<dbReference type="PANTHER" id="PTHR45348:SF1">
    <property type="entry name" value="TRANS-ENOYL REDUCTASE STHE"/>
    <property type="match status" value="1"/>
</dbReference>
<keyword evidence="6" id="KW-1185">Reference proteome</keyword>